<protein>
    <recommendedName>
        <fullName evidence="4">5-bromo-4-chloroindolyl phosphate hydrolysis protein</fullName>
    </recommendedName>
</protein>
<dbReference type="KEGG" id="nhu:H0264_33215"/>
<feature type="transmembrane region" description="Helical" evidence="1">
    <location>
        <begin position="33"/>
        <end position="52"/>
    </location>
</feature>
<dbReference type="AlphaFoldDB" id="A0A7D6Z183"/>
<dbReference type="EMBL" id="CP059399">
    <property type="protein sequence ID" value="QLY30006.1"/>
    <property type="molecule type" value="Genomic_DNA"/>
</dbReference>
<evidence type="ECO:0000256" key="1">
    <source>
        <dbReference type="SAM" id="Phobius"/>
    </source>
</evidence>
<evidence type="ECO:0000313" key="3">
    <source>
        <dbReference type="Proteomes" id="UP000515512"/>
    </source>
</evidence>
<dbReference type="Proteomes" id="UP000515512">
    <property type="component" value="Chromosome"/>
</dbReference>
<keyword evidence="1" id="KW-1133">Transmembrane helix</keyword>
<proteinExistence type="predicted"/>
<organism evidence="2 3">
    <name type="scientific">Nocardia huaxiensis</name>
    <dbReference type="NCBI Taxonomy" id="2755382"/>
    <lineage>
        <taxon>Bacteria</taxon>
        <taxon>Bacillati</taxon>
        <taxon>Actinomycetota</taxon>
        <taxon>Actinomycetes</taxon>
        <taxon>Mycobacteriales</taxon>
        <taxon>Nocardiaceae</taxon>
        <taxon>Nocardia</taxon>
    </lineage>
</organism>
<keyword evidence="3" id="KW-1185">Reference proteome</keyword>
<name>A0A7D6Z183_9NOCA</name>
<keyword evidence="1" id="KW-0472">Membrane</keyword>
<evidence type="ECO:0008006" key="4">
    <source>
        <dbReference type="Google" id="ProtNLM"/>
    </source>
</evidence>
<accession>A0A7D6Z183</accession>
<sequence length="197" mass="21072">MRLPSNAAVITALVALVVSFLGLYAVLGSLTGAALVAVGMAVLTGVVGQSLSAGGDRRKLNREVGDRNRKVAQLASRVGDAETRASLLRACERIPVLLERTEKADPATLSATSQKLIDYLASVESVLDRYLEIQAHPAAFHNAEALLVHSSRVLAGFETFAVHSADQVGEQDMERFFTALAHLELMNPPGLPRSEDR</sequence>
<reference evidence="2 3" key="1">
    <citation type="submission" date="2020-07" db="EMBL/GenBank/DDBJ databases">
        <authorList>
            <person name="Zhuang K."/>
            <person name="Ran Y."/>
        </authorList>
    </citation>
    <scope>NUCLEOTIDE SEQUENCE [LARGE SCALE GENOMIC DNA]</scope>
    <source>
        <strain evidence="2 3">WCH-YHL-001</strain>
    </source>
</reference>
<evidence type="ECO:0000313" key="2">
    <source>
        <dbReference type="EMBL" id="QLY30006.1"/>
    </source>
</evidence>
<keyword evidence="1" id="KW-0812">Transmembrane</keyword>
<gene>
    <name evidence="2" type="ORF">H0264_33215</name>
</gene>
<feature type="transmembrane region" description="Helical" evidence="1">
    <location>
        <begin position="7"/>
        <end position="27"/>
    </location>
</feature>
<dbReference type="RefSeq" id="WP_181581205.1">
    <property type="nucleotide sequence ID" value="NZ_CP059399.1"/>
</dbReference>